<evidence type="ECO:0000256" key="1">
    <source>
        <dbReference type="SAM" id="MobiDB-lite"/>
    </source>
</evidence>
<keyword evidence="2" id="KW-1133">Transmembrane helix</keyword>
<proteinExistence type="predicted"/>
<sequence length="571" mass="61185">MSHAAADVDNDPGTSVSTVRGLQGLQRLNTVMPPDLTVSLDIGGGRQLSPRQPLLHSPLPSPGSPSGDSVSSLPSVSSSFLYSSGPGSPPHAPSHTNDTHQSTDTDAEPHDSTQGLIIPSLALPILTQRPTPYGQTLGDVRLLILAPRHAASSVSTLVSQLIDENDDIVDEGAWEEEDRGHFAGRIAVRRASTTWVELRDAHGLEHTEPARNIELVRVPGYDAEDAAETILGRTLPLVHAPFHQVLEALNPEYGPSTVLANLLSSACTPLYTALILLLTSSAPTQTERNLLDALSPHVPVVVLPPLASESSYPFYSSGYSSYPISIASSAYASPQHPAGSHSPITSAPISAFRPTSAHALRLGLFRTPETIAHLRGESAARFLRWREVERAVNRISSSSGDYFSKMPSTSTSLETRAGYTPCVPKFPSAAKSKHGWDKARWEAEWEGTLSHDVAEGLRQRGHANTARPSEDQLREQEPAFDEYRSPQGCVPSPLDPLHVGSLFMFSLSLLGPLRARLAQSFGFGGRASTNTMDTERSGEKRRSRTLGLGLEMALMGAFCAGVGLGLLLVRG</sequence>
<keyword evidence="2" id="KW-0812">Transmembrane</keyword>
<gene>
    <name evidence="3" type="ORF">LAESUDRAFT_724035</name>
</gene>
<organism evidence="3 4">
    <name type="scientific">Laetiporus sulphureus 93-53</name>
    <dbReference type="NCBI Taxonomy" id="1314785"/>
    <lineage>
        <taxon>Eukaryota</taxon>
        <taxon>Fungi</taxon>
        <taxon>Dikarya</taxon>
        <taxon>Basidiomycota</taxon>
        <taxon>Agaricomycotina</taxon>
        <taxon>Agaricomycetes</taxon>
        <taxon>Polyporales</taxon>
        <taxon>Laetiporus</taxon>
    </lineage>
</organism>
<evidence type="ECO:0000256" key="2">
    <source>
        <dbReference type="SAM" id="Phobius"/>
    </source>
</evidence>
<accession>A0A165EZL7</accession>
<feature type="compositionally biased region" description="Basic and acidic residues" evidence="1">
    <location>
        <begin position="97"/>
        <end position="111"/>
    </location>
</feature>
<dbReference type="Proteomes" id="UP000076871">
    <property type="component" value="Unassembled WGS sequence"/>
</dbReference>
<feature type="transmembrane region" description="Helical" evidence="2">
    <location>
        <begin position="546"/>
        <end position="569"/>
    </location>
</feature>
<feature type="compositionally biased region" description="Basic and acidic residues" evidence="1">
    <location>
        <begin position="468"/>
        <end position="484"/>
    </location>
</feature>
<dbReference type="InParanoid" id="A0A165EZL7"/>
<dbReference type="RefSeq" id="XP_040765792.1">
    <property type="nucleotide sequence ID" value="XM_040908529.1"/>
</dbReference>
<dbReference type="OrthoDB" id="3350156at2759"/>
<dbReference type="EMBL" id="KV427616">
    <property type="protein sequence ID" value="KZT08052.1"/>
    <property type="molecule type" value="Genomic_DNA"/>
</dbReference>
<dbReference type="GeneID" id="63825558"/>
<evidence type="ECO:0000313" key="4">
    <source>
        <dbReference type="Proteomes" id="UP000076871"/>
    </source>
</evidence>
<protein>
    <submittedName>
        <fullName evidence="3">Uncharacterized protein</fullName>
    </submittedName>
</protein>
<feature type="compositionally biased region" description="Low complexity" evidence="1">
    <location>
        <begin position="48"/>
        <end position="86"/>
    </location>
</feature>
<reference evidence="3 4" key="1">
    <citation type="journal article" date="2016" name="Mol. Biol. Evol.">
        <title>Comparative Genomics of Early-Diverging Mushroom-Forming Fungi Provides Insights into the Origins of Lignocellulose Decay Capabilities.</title>
        <authorList>
            <person name="Nagy L.G."/>
            <person name="Riley R."/>
            <person name="Tritt A."/>
            <person name="Adam C."/>
            <person name="Daum C."/>
            <person name="Floudas D."/>
            <person name="Sun H."/>
            <person name="Yadav J.S."/>
            <person name="Pangilinan J."/>
            <person name="Larsson K.H."/>
            <person name="Matsuura K."/>
            <person name="Barry K."/>
            <person name="Labutti K."/>
            <person name="Kuo R."/>
            <person name="Ohm R.A."/>
            <person name="Bhattacharya S.S."/>
            <person name="Shirouzu T."/>
            <person name="Yoshinaga Y."/>
            <person name="Martin F.M."/>
            <person name="Grigoriev I.V."/>
            <person name="Hibbett D.S."/>
        </authorList>
    </citation>
    <scope>NUCLEOTIDE SEQUENCE [LARGE SCALE GENOMIC DNA]</scope>
    <source>
        <strain evidence="3 4">93-53</strain>
    </source>
</reference>
<feature type="region of interest" description="Disordered" evidence="1">
    <location>
        <begin position="39"/>
        <end position="113"/>
    </location>
</feature>
<dbReference type="STRING" id="1314785.A0A165EZL7"/>
<feature type="region of interest" description="Disordered" evidence="1">
    <location>
        <begin position="1"/>
        <end position="21"/>
    </location>
</feature>
<keyword evidence="2" id="KW-0472">Membrane</keyword>
<name>A0A165EZL7_9APHY</name>
<dbReference type="AlphaFoldDB" id="A0A165EZL7"/>
<keyword evidence="4" id="KW-1185">Reference proteome</keyword>
<feature type="region of interest" description="Disordered" evidence="1">
    <location>
        <begin position="459"/>
        <end position="487"/>
    </location>
</feature>
<evidence type="ECO:0000313" key="3">
    <source>
        <dbReference type="EMBL" id="KZT08052.1"/>
    </source>
</evidence>